<sequence>MSMSSDESSSKENTSHRLNLPSDTSFNPFGKLQTMIECNRMVLSRSVDKLIESFTKDDVDKKKLFLKRRPEATQVLVYLKKVLETLKGLAKVNPIAVTSYLTIYVPSLSKLGNAFLINTENMKSGDTLLICNNVADLLNETAKSSQPPYTSELLQEWSPLFASFFNSSVAILRTSSVNLWKCTFATKIDGKLKYPKNLTRTFILEATKKAGLNVPENEEEDEQDNIVGIHDEEAMDGIEVVQTNKTPIDFAEPLIPSSSSTSKNQESLSSFELSQQPNFDNLAQKLISEKNATHSLPKTPESVKKSRKFAEKALIDEDSCDFVVIKTTPSSSKKNQLTDHQMEKFEESRDGINYVNEESQSGTQKAAAIKNALTTFNFEIEGTSTSTATEKSEEVVEKPTEVSEPRKSVKRQRRSLFCDEKSSDEPKTTRTRSKKMKIDNKVAETTKPASISIKAEIQDSPEEETLPVMEIPEVRISVKKEVEDERSTIIIENPISIKMEPEEEYSSSSSSITSSQEKDKQKRKSRNPKKVEQGTPKRRSMRSLAAKNIEKTPEKSPAKVANSQKSPGKAAKSPKKEQIAELQNSPQKTPEKLPAPQNTPEKMPETPKTERNIPKIATTPSILRKTPVEGTPMTERKRNRVHFDATESSTKNREISQSPQKVGNVEKPPSSSTTITSSISTSTVSSSSSSSNLFDFDVNTTFCPIYPNLKDCEDPIESIIRLLVPFSGVVTAISILRKSFHSAYIRTIGQFAEMSVQQVNKLNGIRIPREKTVRKVLGDYEAKLTKLANMPKIDEISTENVEKEVEVEKVVEMEVENMPKSTENLQEVAENNKENAEIAPEKMDVESERLAEKEEIVEESPKIPEVVEKPEILKKSKVPEVSEVASSQENLPAHKSAEGSLLKEADELDKLVRKISRKLGRGQISATENIAEIDDRIYDSFLVLRGLVKERGFSNV</sequence>
<keyword evidence="3" id="KW-1185">Reference proteome</keyword>
<proteinExistence type="predicted"/>
<name>A0A9P1IQ62_9PELO</name>
<dbReference type="EMBL" id="CANHGI010000004">
    <property type="protein sequence ID" value="CAI5448349.1"/>
    <property type="molecule type" value="Genomic_DNA"/>
</dbReference>
<comment type="caution">
    <text evidence="2">The sequence shown here is derived from an EMBL/GenBank/DDBJ whole genome shotgun (WGS) entry which is preliminary data.</text>
</comment>
<feature type="compositionally biased region" description="Basic and acidic residues" evidence="1">
    <location>
        <begin position="641"/>
        <end position="654"/>
    </location>
</feature>
<dbReference type="OrthoDB" id="5399929at2759"/>
<feature type="region of interest" description="Disordered" evidence="1">
    <location>
        <begin position="252"/>
        <end position="271"/>
    </location>
</feature>
<feature type="region of interest" description="Disordered" evidence="1">
    <location>
        <begin position="482"/>
        <end position="691"/>
    </location>
</feature>
<protein>
    <submittedName>
        <fullName evidence="2">Uncharacterized protein</fullName>
    </submittedName>
</protein>
<gene>
    <name evidence="2" type="ORF">CAMP_LOCUS10986</name>
</gene>
<dbReference type="Proteomes" id="UP001152747">
    <property type="component" value="Unassembled WGS sequence"/>
</dbReference>
<feature type="compositionally biased region" description="Basic and acidic residues" evidence="1">
    <location>
        <begin position="390"/>
        <end position="407"/>
    </location>
</feature>
<evidence type="ECO:0000256" key="1">
    <source>
        <dbReference type="SAM" id="MobiDB-lite"/>
    </source>
</evidence>
<feature type="compositionally biased region" description="Basic and acidic residues" evidence="1">
    <location>
        <begin position="416"/>
        <end position="428"/>
    </location>
</feature>
<feature type="compositionally biased region" description="Low complexity" evidence="1">
    <location>
        <begin position="670"/>
        <end position="691"/>
    </location>
</feature>
<evidence type="ECO:0000313" key="3">
    <source>
        <dbReference type="Proteomes" id="UP001152747"/>
    </source>
</evidence>
<feature type="region of interest" description="Disordered" evidence="1">
    <location>
        <begin position="1"/>
        <end position="22"/>
    </location>
</feature>
<organism evidence="2 3">
    <name type="scientific">Caenorhabditis angaria</name>
    <dbReference type="NCBI Taxonomy" id="860376"/>
    <lineage>
        <taxon>Eukaryota</taxon>
        <taxon>Metazoa</taxon>
        <taxon>Ecdysozoa</taxon>
        <taxon>Nematoda</taxon>
        <taxon>Chromadorea</taxon>
        <taxon>Rhabditida</taxon>
        <taxon>Rhabditina</taxon>
        <taxon>Rhabditomorpha</taxon>
        <taxon>Rhabditoidea</taxon>
        <taxon>Rhabditidae</taxon>
        <taxon>Peloderinae</taxon>
        <taxon>Caenorhabditis</taxon>
    </lineage>
</organism>
<feature type="region of interest" description="Disordered" evidence="1">
    <location>
        <begin position="384"/>
        <end position="446"/>
    </location>
</feature>
<feature type="compositionally biased region" description="Low complexity" evidence="1">
    <location>
        <begin position="506"/>
        <end position="515"/>
    </location>
</feature>
<reference evidence="2" key="1">
    <citation type="submission" date="2022-11" db="EMBL/GenBank/DDBJ databases">
        <authorList>
            <person name="Kikuchi T."/>
        </authorList>
    </citation>
    <scope>NUCLEOTIDE SEQUENCE</scope>
    <source>
        <strain evidence="2">PS1010</strain>
    </source>
</reference>
<feature type="compositionally biased region" description="Basic and acidic residues" evidence="1">
    <location>
        <begin position="548"/>
        <end position="557"/>
    </location>
</feature>
<accession>A0A9P1IQ62</accession>
<evidence type="ECO:0000313" key="2">
    <source>
        <dbReference type="EMBL" id="CAI5448349.1"/>
    </source>
</evidence>
<dbReference type="AlphaFoldDB" id="A0A9P1IQ62"/>
<feature type="compositionally biased region" description="Basic and acidic residues" evidence="1">
    <location>
        <begin position="602"/>
        <end position="613"/>
    </location>
</feature>